<dbReference type="EMBL" id="JBHTIW010000012">
    <property type="protein sequence ID" value="MFD0921301.1"/>
    <property type="molecule type" value="Genomic_DNA"/>
</dbReference>
<name>A0ABW3FRV3_9PSEU</name>
<sequence length="135" mass="14432">MDDDRRSTEQETRAAFTAILCADCANSDDLPVLDVLRNTVRSCPHGVLVRSRCQLGQLWCHLRKTAGAGRGAVVLVQPCDTDRKPLGAVLLVGPIRTADDLAAVAQWLATTPNTTDGLPAHLCGALPNPQHASRN</sequence>
<accession>A0ABW3FRV3</accession>
<protein>
    <submittedName>
        <fullName evidence="1">Uncharacterized protein</fullName>
    </submittedName>
</protein>
<reference evidence="2" key="1">
    <citation type="journal article" date="2019" name="Int. J. Syst. Evol. Microbiol.">
        <title>The Global Catalogue of Microorganisms (GCM) 10K type strain sequencing project: providing services to taxonomists for standard genome sequencing and annotation.</title>
        <authorList>
            <consortium name="The Broad Institute Genomics Platform"/>
            <consortium name="The Broad Institute Genome Sequencing Center for Infectious Disease"/>
            <person name="Wu L."/>
            <person name="Ma J."/>
        </authorList>
    </citation>
    <scope>NUCLEOTIDE SEQUENCE [LARGE SCALE GENOMIC DNA]</scope>
    <source>
        <strain evidence="2">CCUG 56401</strain>
    </source>
</reference>
<comment type="caution">
    <text evidence="1">The sequence shown here is derived from an EMBL/GenBank/DDBJ whole genome shotgun (WGS) entry which is preliminary data.</text>
</comment>
<proteinExistence type="predicted"/>
<gene>
    <name evidence="1" type="ORF">ACFQ16_16255</name>
</gene>
<dbReference type="RefSeq" id="WP_263253114.1">
    <property type="nucleotide sequence ID" value="NZ_BAABLT010000010.1"/>
</dbReference>
<keyword evidence="2" id="KW-1185">Reference proteome</keyword>
<evidence type="ECO:0000313" key="2">
    <source>
        <dbReference type="Proteomes" id="UP001597018"/>
    </source>
</evidence>
<evidence type="ECO:0000313" key="1">
    <source>
        <dbReference type="EMBL" id="MFD0921301.1"/>
    </source>
</evidence>
<organism evidence="1 2">
    <name type="scientific">Saccharopolyspora rosea</name>
    <dbReference type="NCBI Taxonomy" id="524884"/>
    <lineage>
        <taxon>Bacteria</taxon>
        <taxon>Bacillati</taxon>
        <taxon>Actinomycetota</taxon>
        <taxon>Actinomycetes</taxon>
        <taxon>Pseudonocardiales</taxon>
        <taxon>Pseudonocardiaceae</taxon>
        <taxon>Saccharopolyspora</taxon>
    </lineage>
</organism>
<dbReference type="Proteomes" id="UP001597018">
    <property type="component" value="Unassembled WGS sequence"/>
</dbReference>